<dbReference type="EMBL" id="JABANP010000147">
    <property type="protein sequence ID" value="KAF4688605.1"/>
    <property type="molecule type" value="Genomic_DNA"/>
</dbReference>
<dbReference type="Pfam" id="PF09773">
    <property type="entry name" value="Meckelin"/>
    <property type="match status" value="1"/>
</dbReference>
<sequence length="176" mass="19818">MPLQFRNTITELCSELMVLRTTTSAALQGRRGSTTNNKQDTIKLADLRSRIQDTLLTTVESIVRNGTVRRSTLKESIADHTRGVTSDGMLIDDTTGIGWIKPFLYGSDVYGLPTGNELHSALLQLFLFCIVFRYTDSPVSGVIVAYLFSFFFDSIWSFVSRRTISRTSMVDDRFLL</sequence>
<organism evidence="2 3">
    <name type="scientific">Perkinsus olseni</name>
    <name type="common">Perkinsus atlanticus</name>
    <dbReference type="NCBI Taxonomy" id="32597"/>
    <lineage>
        <taxon>Eukaryota</taxon>
        <taxon>Sar</taxon>
        <taxon>Alveolata</taxon>
        <taxon>Perkinsozoa</taxon>
        <taxon>Perkinsea</taxon>
        <taxon>Perkinsida</taxon>
        <taxon>Perkinsidae</taxon>
        <taxon>Perkinsus</taxon>
    </lineage>
</organism>
<keyword evidence="1" id="KW-0812">Transmembrane</keyword>
<evidence type="ECO:0000313" key="2">
    <source>
        <dbReference type="EMBL" id="KAF4688605.1"/>
    </source>
</evidence>
<dbReference type="GO" id="GO:0036038">
    <property type="term" value="C:MKS complex"/>
    <property type="evidence" value="ECO:0007669"/>
    <property type="project" value="InterPro"/>
</dbReference>
<keyword evidence="1" id="KW-0472">Membrane</keyword>
<dbReference type="Proteomes" id="UP000541610">
    <property type="component" value="Unassembled WGS sequence"/>
</dbReference>
<feature type="transmembrane region" description="Helical" evidence="1">
    <location>
        <begin position="141"/>
        <end position="159"/>
    </location>
</feature>
<protein>
    <submittedName>
        <fullName evidence="2">Uncharacterized protein</fullName>
    </submittedName>
</protein>
<proteinExistence type="predicted"/>
<evidence type="ECO:0000256" key="1">
    <source>
        <dbReference type="SAM" id="Phobius"/>
    </source>
</evidence>
<accession>A0A7J6NXN4</accession>
<keyword evidence="1" id="KW-1133">Transmembrane helix</keyword>
<dbReference type="AlphaFoldDB" id="A0A7J6NXN4"/>
<dbReference type="InterPro" id="IPR019170">
    <property type="entry name" value="Meckelin"/>
</dbReference>
<dbReference type="GO" id="GO:0060271">
    <property type="term" value="P:cilium assembly"/>
    <property type="evidence" value="ECO:0007669"/>
    <property type="project" value="InterPro"/>
</dbReference>
<gene>
    <name evidence="2" type="ORF">FOZ60_002594</name>
</gene>
<dbReference type="PANTHER" id="PTHR21274:SF0">
    <property type="entry name" value="MECKELIN"/>
    <property type="match status" value="1"/>
</dbReference>
<comment type="caution">
    <text evidence="2">The sequence shown here is derived from an EMBL/GenBank/DDBJ whole genome shotgun (WGS) entry which is preliminary data.</text>
</comment>
<name>A0A7J6NXN4_PEROL</name>
<evidence type="ECO:0000313" key="3">
    <source>
        <dbReference type="Proteomes" id="UP000541610"/>
    </source>
</evidence>
<dbReference type="PANTHER" id="PTHR21274">
    <property type="entry name" value="MECKELIN"/>
    <property type="match status" value="1"/>
</dbReference>
<reference evidence="2 3" key="1">
    <citation type="submission" date="2020-04" db="EMBL/GenBank/DDBJ databases">
        <title>Perkinsus olseni comparative genomics.</title>
        <authorList>
            <person name="Bogema D.R."/>
        </authorList>
    </citation>
    <scope>NUCLEOTIDE SEQUENCE [LARGE SCALE GENOMIC DNA]</scope>
    <source>
        <strain evidence="2">00978-12</strain>
    </source>
</reference>